<dbReference type="InterPro" id="IPR003661">
    <property type="entry name" value="HisK_dim/P_dom"/>
</dbReference>
<dbReference type="GO" id="GO:0005524">
    <property type="term" value="F:ATP binding"/>
    <property type="evidence" value="ECO:0007669"/>
    <property type="project" value="UniProtKB-KW"/>
</dbReference>
<dbReference type="SUPFAM" id="SSF55785">
    <property type="entry name" value="PYP-like sensor domain (PAS domain)"/>
    <property type="match status" value="1"/>
</dbReference>
<keyword evidence="10" id="KW-0067">ATP-binding</keyword>
<evidence type="ECO:0000259" key="18">
    <source>
        <dbReference type="PROSITE" id="PS50113"/>
    </source>
</evidence>
<keyword evidence="15" id="KW-0175">Coiled coil</keyword>
<feature type="transmembrane region" description="Helical" evidence="16">
    <location>
        <begin position="35"/>
        <end position="52"/>
    </location>
</feature>
<dbReference type="RefSeq" id="WP_023069413.1">
    <property type="nucleotide sequence ID" value="NZ_AUZM01000106.1"/>
</dbReference>
<dbReference type="GO" id="GO:0010105">
    <property type="term" value="P:negative regulation of ethylene-activated signaling pathway"/>
    <property type="evidence" value="ECO:0007669"/>
    <property type="project" value="UniProtKB-ARBA"/>
</dbReference>
<evidence type="ECO:0000256" key="6">
    <source>
        <dbReference type="ARBA" id="ARBA00022723"/>
    </source>
</evidence>
<keyword evidence="6" id="KW-0479">Metal-binding</keyword>
<evidence type="ECO:0000256" key="7">
    <source>
        <dbReference type="ARBA" id="ARBA00022741"/>
    </source>
</evidence>
<reference evidence="19 20" key="1">
    <citation type="journal article" date="2013" name="Front. Microbiol.">
        <title>Comparative genomic analyses of the cyanobacterium, Lyngbya aestuarii BL J, a powerful hydrogen producer.</title>
        <authorList>
            <person name="Kothari A."/>
            <person name="Vaughn M."/>
            <person name="Garcia-Pichel F."/>
        </authorList>
    </citation>
    <scope>NUCLEOTIDE SEQUENCE [LARGE SCALE GENOMIC DNA]</scope>
    <source>
        <strain evidence="19 20">BL J</strain>
    </source>
</reference>
<keyword evidence="8" id="KW-0936">Ethylene signaling pathway</keyword>
<name>U7QAT5_9CYAN</name>
<keyword evidence="7" id="KW-0547">Nucleotide-binding</keyword>
<feature type="coiled-coil region" evidence="15">
    <location>
        <begin position="468"/>
        <end position="495"/>
    </location>
</feature>
<evidence type="ECO:0000256" key="16">
    <source>
        <dbReference type="SAM" id="Phobius"/>
    </source>
</evidence>
<comment type="subcellular location">
    <subcellularLocation>
        <location evidence="2">Endoplasmic reticulum membrane</location>
        <topology evidence="2">Multi-pass membrane protein</topology>
    </subcellularLocation>
</comment>
<dbReference type="EMBL" id="AUZM01000106">
    <property type="protein sequence ID" value="ERT04317.1"/>
    <property type="molecule type" value="Genomic_DNA"/>
</dbReference>
<dbReference type="PANTHER" id="PTHR24423">
    <property type="entry name" value="TWO-COMPONENT SENSOR HISTIDINE KINASE"/>
    <property type="match status" value="1"/>
</dbReference>
<evidence type="ECO:0000259" key="17">
    <source>
        <dbReference type="PROSITE" id="PS50112"/>
    </source>
</evidence>
<evidence type="ECO:0000256" key="11">
    <source>
        <dbReference type="ARBA" id="ARBA00022989"/>
    </source>
</evidence>
<dbReference type="PROSITE" id="PS50112">
    <property type="entry name" value="PAS"/>
    <property type="match status" value="1"/>
</dbReference>
<accession>U7QAT5</accession>
<evidence type="ECO:0000256" key="15">
    <source>
        <dbReference type="SAM" id="Coils"/>
    </source>
</evidence>
<dbReference type="Pfam" id="PF01590">
    <property type="entry name" value="GAF"/>
    <property type="match status" value="1"/>
</dbReference>
<evidence type="ECO:0000256" key="3">
    <source>
        <dbReference type="ARBA" id="ARBA00009842"/>
    </source>
</evidence>
<organism evidence="19 20">
    <name type="scientific">Lyngbya aestuarii BL J</name>
    <dbReference type="NCBI Taxonomy" id="1348334"/>
    <lineage>
        <taxon>Bacteria</taxon>
        <taxon>Bacillati</taxon>
        <taxon>Cyanobacteriota</taxon>
        <taxon>Cyanophyceae</taxon>
        <taxon>Oscillatoriophycideae</taxon>
        <taxon>Oscillatoriales</taxon>
        <taxon>Microcoleaceae</taxon>
        <taxon>Lyngbya</taxon>
    </lineage>
</organism>
<feature type="domain" description="PAC" evidence="18">
    <location>
        <begin position="213"/>
        <end position="265"/>
    </location>
</feature>
<dbReference type="Gene3D" id="3.30.450.40">
    <property type="match status" value="1"/>
</dbReference>
<dbReference type="InterPro" id="IPR001610">
    <property type="entry name" value="PAC"/>
</dbReference>
<protein>
    <submittedName>
        <fullName evidence="19">Sensory box protein</fullName>
    </submittedName>
</protein>
<keyword evidence="14 16" id="KW-0472">Membrane</keyword>
<dbReference type="SMART" id="SM00091">
    <property type="entry name" value="PAS"/>
    <property type="match status" value="1"/>
</dbReference>
<feature type="domain" description="PAS" evidence="17">
    <location>
        <begin position="137"/>
        <end position="209"/>
    </location>
</feature>
<keyword evidence="5 16" id="KW-0812">Transmembrane</keyword>
<dbReference type="InterPro" id="IPR000014">
    <property type="entry name" value="PAS"/>
</dbReference>
<dbReference type="GO" id="GO:0051740">
    <property type="term" value="F:ethylene binding"/>
    <property type="evidence" value="ECO:0007669"/>
    <property type="project" value="TreeGrafter"/>
</dbReference>
<gene>
    <name evidence="19" type="ORF">M595_5742</name>
</gene>
<dbReference type="Gene3D" id="3.30.450.20">
    <property type="entry name" value="PAS domain"/>
    <property type="match status" value="1"/>
</dbReference>
<dbReference type="PROSITE" id="PS50113">
    <property type="entry name" value="PAC"/>
    <property type="match status" value="1"/>
</dbReference>
<dbReference type="GO" id="GO:0000155">
    <property type="term" value="F:phosphorelay sensor kinase activity"/>
    <property type="evidence" value="ECO:0007669"/>
    <property type="project" value="InterPro"/>
</dbReference>
<proteinExistence type="inferred from homology"/>
<dbReference type="SMART" id="SM00065">
    <property type="entry name" value="GAF"/>
    <property type="match status" value="1"/>
</dbReference>
<keyword evidence="4" id="KW-0808">Transferase</keyword>
<sequence length="564" mass="64555">MTILPIILATLSFIPHGHCYLWQSQLVGLHVLSDALIFIAYFSIPIILLDFVRRRKNLPYINIFLLFAAFIIACGLTHLMAIVTLWYPLYWISGTLKAITAFISVVTVAAMIPLVPEALALKTPKELEQINQALERAHQQLSFHIENTPLAVIEWNSNFQVQRWSLQAEMIFGWKVEEVIGLHPNQWNFIASEDVKRVAHVMASLLNRTQPRNSSRNCNYRKDGSIVYCDWYNSALFDESGKLISTLSLIQDVTDEIETQEALQISEAKFRQLAQQKELINRIASQIRNSLDLDIILQTAVEQVQNLLNLDRCYLISYGSKSLLSYQPQWKGDSDLVFPEDITLSKSWEVIYEAKNFSLPSWKGRYSVEQVRSLTMQFLQLEEHQTTNGTPQVSASEIYKLLTQFSSLSFLPIPIPIQLDQIGILICVRHQNSYRWNENEIELLKAVTEQLAIAINQAQLYAQTQATAMQAKAKTQQLEITLQKLQQTQAQLIQNEKMSSLGQMLAGIAHEINNPVTFVSSNITPAIEYTNDLLYLISLYEEYCPMKPQIIQKKIKDIELEFIE</sequence>
<comment type="caution">
    <text evidence="19">The sequence shown here is derived from an EMBL/GenBank/DDBJ whole genome shotgun (WGS) entry which is preliminary data.</text>
</comment>
<evidence type="ECO:0000256" key="14">
    <source>
        <dbReference type="ARBA" id="ARBA00023136"/>
    </source>
</evidence>
<evidence type="ECO:0000256" key="8">
    <source>
        <dbReference type="ARBA" id="ARBA00022745"/>
    </source>
</evidence>
<dbReference type="GO" id="GO:0038199">
    <property type="term" value="F:ethylene receptor activity"/>
    <property type="evidence" value="ECO:0007669"/>
    <property type="project" value="TreeGrafter"/>
</dbReference>
<dbReference type="Pfam" id="PF25487">
    <property type="entry name" value="ETR1_N"/>
    <property type="match status" value="1"/>
</dbReference>
<evidence type="ECO:0000256" key="1">
    <source>
        <dbReference type="ARBA" id="ARBA00001935"/>
    </source>
</evidence>
<dbReference type="Pfam" id="PF08448">
    <property type="entry name" value="PAS_4"/>
    <property type="match status" value="1"/>
</dbReference>
<keyword evidence="12" id="KW-0186">Copper</keyword>
<dbReference type="AlphaFoldDB" id="U7QAT5"/>
<feature type="transmembrane region" description="Helical" evidence="16">
    <location>
        <begin position="99"/>
        <end position="121"/>
    </location>
</feature>
<evidence type="ECO:0000256" key="12">
    <source>
        <dbReference type="ARBA" id="ARBA00023008"/>
    </source>
</evidence>
<dbReference type="InterPro" id="IPR029016">
    <property type="entry name" value="GAF-like_dom_sf"/>
</dbReference>
<keyword evidence="9" id="KW-0256">Endoplasmic reticulum</keyword>
<dbReference type="Gene3D" id="1.10.287.130">
    <property type="match status" value="1"/>
</dbReference>
<evidence type="ECO:0000256" key="10">
    <source>
        <dbReference type="ARBA" id="ARBA00022840"/>
    </source>
</evidence>
<dbReference type="GO" id="GO:0046872">
    <property type="term" value="F:metal ion binding"/>
    <property type="evidence" value="ECO:0007669"/>
    <property type="project" value="UniProtKB-KW"/>
</dbReference>
<evidence type="ECO:0000256" key="13">
    <source>
        <dbReference type="ARBA" id="ARBA00023012"/>
    </source>
</evidence>
<dbReference type="SUPFAM" id="SSF55781">
    <property type="entry name" value="GAF domain-like"/>
    <property type="match status" value="1"/>
</dbReference>
<dbReference type="InterPro" id="IPR058544">
    <property type="entry name" value="ETR1_N"/>
</dbReference>
<keyword evidence="13" id="KW-0902">Two-component regulatory system</keyword>
<evidence type="ECO:0000256" key="2">
    <source>
        <dbReference type="ARBA" id="ARBA00004477"/>
    </source>
</evidence>
<dbReference type="SMART" id="SM00086">
    <property type="entry name" value="PAC"/>
    <property type="match status" value="1"/>
</dbReference>
<evidence type="ECO:0000256" key="9">
    <source>
        <dbReference type="ARBA" id="ARBA00022824"/>
    </source>
</evidence>
<dbReference type="CDD" id="cd00130">
    <property type="entry name" value="PAS"/>
    <property type="match status" value="1"/>
</dbReference>
<feature type="transmembrane region" description="Helical" evidence="16">
    <location>
        <begin position="64"/>
        <end position="87"/>
    </location>
</feature>
<comment type="cofactor">
    <cofactor evidence="1">
        <name>Cu cation</name>
        <dbReference type="ChEBI" id="CHEBI:23378"/>
    </cofactor>
</comment>
<dbReference type="PANTHER" id="PTHR24423:SF633">
    <property type="entry name" value="ETHYLENE RECEPTOR 2"/>
    <property type="match status" value="1"/>
</dbReference>
<keyword evidence="11 16" id="KW-1133">Transmembrane helix</keyword>
<dbReference type="InterPro" id="IPR003018">
    <property type="entry name" value="GAF"/>
</dbReference>
<comment type="similarity">
    <text evidence="3">Belongs to the ethylene receptor family.</text>
</comment>
<dbReference type="InterPro" id="IPR000700">
    <property type="entry name" value="PAS-assoc_C"/>
</dbReference>
<evidence type="ECO:0000313" key="20">
    <source>
        <dbReference type="Proteomes" id="UP000017127"/>
    </source>
</evidence>
<evidence type="ECO:0000256" key="5">
    <source>
        <dbReference type="ARBA" id="ARBA00022692"/>
    </source>
</evidence>
<evidence type="ECO:0000313" key="19">
    <source>
        <dbReference type="EMBL" id="ERT04317.1"/>
    </source>
</evidence>
<keyword evidence="20" id="KW-1185">Reference proteome</keyword>
<dbReference type="Proteomes" id="UP000017127">
    <property type="component" value="Unassembled WGS sequence"/>
</dbReference>
<dbReference type="InterPro" id="IPR035965">
    <property type="entry name" value="PAS-like_dom_sf"/>
</dbReference>
<dbReference type="CDD" id="cd00082">
    <property type="entry name" value="HisKA"/>
    <property type="match status" value="1"/>
</dbReference>
<dbReference type="InterPro" id="IPR013656">
    <property type="entry name" value="PAS_4"/>
</dbReference>
<dbReference type="NCBIfam" id="TIGR00229">
    <property type="entry name" value="sensory_box"/>
    <property type="match status" value="1"/>
</dbReference>
<evidence type="ECO:0000256" key="4">
    <source>
        <dbReference type="ARBA" id="ARBA00022679"/>
    </source>
</evidence>